<dbReference type="SUPFAM" id="SSF53098">
    <property type="entry name" value="Ribonuclease H-like"/>
    <property type="match status" value="1"/>
</dbReference>
<protein>
    <submittedName>
        <fullName evidence="2">Integrase catalytic region</fullName>
    </submittedName>
</protein>
<dbReference type="InterPro" id="IPR036397">
    <property type="entry name" value="RNaseH_sf"/>
</dbReference>
<dbReference type="GO" id="GO:0015074">
    <property type="term" value="P:DNA integration"/>
    <property type="evidence" value="ECO:0007669"/>
    <property type="project" value="InterPro"/>
</dbReference>
<comment type="caution">
    <text evidence="2">The sequence shown here is derived from an EMBL/GenBank/DDBJ whole genome shotgun (WGS) entry which is preliminary data.</text>
</comment>
<dbReference type="Proteomes" id="UP000019184">
    <property type="component" value="Unassembled WGS sequence"/>
</dbReference>
<dbReference type="Pfam" id="PF00665">
    <property type="entry name" value="rve"/>
    <property type="match status" value="1"/>
</dbReference>
<dbReference type="AlphaFoldDB" id="A0A7U7J4W5"/>
<evidence type="ECO:0000259" key="1">
    <source>
        <dbReference type="PROSITE" id="PS50994"/>
    </source>
</evidence>
<evidence type="ECO:0000313" key="3">
    <source>
        <dbReference type="Proteomes" id="UP000019184"/>
    </source>
</evidence>
<gene>
    <name evidence="2" type="ORF">BN874_550017</name>
</gene>
<sequence>MIRLRTELGLQAIYPKPATSQPRADHRVYPYLLRGMAVTVPDQVWSTDITYIRLTGGFVYWVAILDGYSRKVLAWRVSNTLETTFCLECLDDALAHSEPMIFNTDQGAQFTRFAFTGRLAQAGVRISMDGRGRAHDNIFVERLWRSVKYEEVYPKAYETLDQAY</sequence>
<feature type="domain" description="Integrase catalytic" evidence="1">
    <location>
        <begin position="37"/>
        <end position="164"/>
    </location>
</feature>
<accession>A0A7U7J4W5</accession>
<dbReference type="PANTHER" id="PTHR46889:SF4">
    <property type="entry name" value="TRANSPOSASE INSO FOR INSERTION SEQUENCE ELEMENT IS911B-RELATED"/>
    <property type="match status" value="1"/>
</dbReference>
<organism evidence="2 3">
    <name type="scientific">Candidatus Contendobacter odensis Run_B_J11</name>
    <dbReference type="NCBI Taxonomy" id="1400861"/>
    <lineage>
        <taxon>Bacteria</taxon>
        <taxon>Pseudomonadati</taxon>
        <taxon>Pseudomonadota</taxon>
        <taxon>Gammaproteobacteria</taxon>
        <taxon>Candidatus Competibacteraceae</taxon>
        <taxon>Candidatus Contendibacter</taxon>
    </lineage>
</organism>
<dbReference type="Gene3D" id="3.30.420.10">
    <property type="entry name" value="Ribonuclease H-like superfamily/Ribonuclease H"/>
    <property type="match status" value="1"/>
</dbReference>
<reference evidence="2 3" key="1">
    <citation type="journal article" date="2014" name="ISME J.">
        <title>Candidatus Competibacter-lineage genomes retrieved from metagenomes reveal functional metabolic diversity.</title>
        <authorList>
            <person name="McIlroy S.J."/>
            <person name="Albertsen M."/>
            <person name="Andresen E.K."/>
            <person name="Saunders A.M."/>
            <person name="Kristiansen R."/>
            <person name="Stokholm-Bjerregaard M."/>
            <person name="Nielsen K.L."/>
            <person name="Nielsen P.H."/>
        </authorList>
    </citation>
    <scope>NUCLEOTIDE SEQUENCE [LARGE SCALE GENOMIC DNA]</scope>
    <source>
        <strain evidence="2 3">Run_B_J11</strain>
    </source>
</reference>
<dbReference type="PANTHER" id="PTHR46889">
    <property type="entry name" value="TRANSPOSASE INSF FOR INSERTION SEQUENCE IS3B-RELATED"/>
    <property type="match status" value="1"/>
</dbReference>
<dbReference type="GO" id="GO:0003676">
    <property type="term" value="F:nucleic acid binding"/>
    <property type="evidence" value="ECO:0007669"/>
    <property type="project" value="InterPro"/>
</dbReference>
<dbReference type="PROSITE" id="PS50994">
    <property type="entry name" value="INTEGRASE"/>
    <property type="match status" value="1"/>
</dbReference>
<dbReference type="InterPro" id="IPR012337">
    <property type="entry name" value="RNaseH-like_sf"/>
</dbReference>
<dbReference type="EMBL" id="CBTK010000271">
    <property type="protein sequence ID" value="CDH46670.1"/>
    <property type="molecule type" value="Genomic_DNA"/>
</dbReference>
<keyword evidence="3" id="KW-1185">Reference proteome</keyword>
<name>A0A7U7J4W5_9GAMM</name>
<dbReference type="InterPro" id="IPR001584">
    <property type="entry name" value="Integrase_cat-core"/>
</dbReference>
<dbReference type="InterPro" id="IPR050900">
    <property type="entry name" value="Transposase_IS3/IS150/IS904"/>
</dbReference>
<evidence type="ECO:0000313" key="2">
    <source>
        <dbReference type="EMBL" id="CDH46670.1"/>
    </source>
</evidence>
<proteinExistence type="predicted"/>